<evidence type="ECO:0000313" key="1">
    <source>
        <dbReference type="EMBL" id="KFZ63272.1"/>
    </source>
</evidence>
<name>A0A094L1A7_ANTCR</name>
<sequence length="46" mass="5377">FERVKRGELPHENANHTLSELFHSCHDSSSFLHLYFFFSLPGEISI</sequence>
<proteinExistence type="predicted"/>
<feature type="non-terminal residue" evidence="1">
    <location>
        <position position="46"/>
    </location>
</feature>
<organism evidence="1 2">
    <name type="scientific">Antrostomus carolinensis</name>
    <name type="common">Chuck-will's-widow</name>
    <name type="synonym">Caprimulgus carolinensis</name>
    <dbReference type="NCBI Taxonomy" id="279965"/>
    <lineage>
        <taxon>Eukaryota</taxon>
        <taxon>Metazoa</taxon>
        <taxon>Chordata</taxon>
        <taxon>Craniata</taxon>
        <taxon>Vertebrata</taxon>
        <taxon>Euteleostomi</taxon>
        <taxon>Archelosauria</taxon>
        <taxon>Archosauria</taxon>
        <taxon>Dinosauria</taxon>
        <taxon>Saurischia</taxon>
        <taxon>Theropoda</taxon>
        <taxon>Coelurosauria</taxon>
        <taxon>Aves</taxon>
        <taxon>Neognathae</taxon>
        <taxon>Neoaves</taxon>
        <taxon>Strisores</taxon>
        <taxon>Caprimulgiformes</taxon>
        <taxon>Caprimulgidae</taxon>
        <taxon>Antrostomus</taxon>
    </lineage>
</organism>
<dbReference type="EMBL" id="KL357649">
    <property type="protein sequence ID" value="KFZ63272.1"/>
    <property type="molecule type" value="Genomic_DNA"/>
</dbReference>
<reference evidence="1 2" key="1">
    <citation type="submission" date="2014-04" db="EMBL/GenBank/DDBJ databases">
        <title>Genome evolution of avian class.</title>
        <authorList>
            <person name="Zhang G."/>
            <person name="Li C."/>
        </authorList>
    </citation>
    <scope>NUCLEOTIDE SEQUENCE [LARGE SCALE GENOMIC DNA]</scope>
    <source>
        <strain evidence="1">BGI_N321</strain>
    </source>
</reference>
<protein>
    <submittedName>
        <fullName evidence="1">Uncharacterized protein</fullName>
    </submittedName>
</protein>
<keyword evidence="2" id="KW-1185">Reference proteome</keyword>
<dbReference type="Proteomes" id="UP000053620">
    <property type="component" value="Unassembled WGS sequence"/>
</dbReference>
<accession>A0A094L1A7</accession>
<dbReference type="AlphaFoldDB" id="A0A094L1A7"/>
<gene>
    <name evidence="1" type="ORF">N321_01915</name>
</gene>
<feature type="non-terminal residue" evidence="1">
    <location>
        <position position="1"/>
    </location>
</feature>
<evidence type="ECO:0000313" key="2">
    <source>
        <dbReference type="Proteomes" id="UP000053620"/>
    </source>
</evidence>